<name>A0A3N4I9G3_ASCIM</name>
<protein>
    <submittedName>
        <fullName evidence="2">Uncharacterized protein</fullName>
    </submittedName>
</protein>
<dbReference type="Proteomes" id="UP000275078">
    <property type="component" value="Unassembled WGS sequence"/>
</dbReference>
<evidence type="ECO:0000313" key="2">
    <source>
        <dbReference type="EMBL" id="RPA80770.1"/>
    </source>
</evidence>
<dbReference type="InterPro" id="IPR002110">
    <property type="entry name" value="Ankyrin_rpt"/>
</dbReference>
<reference evidence="2 3" key="1">
    <citation type="journal article" date="2018" name="Nat. Ecol. Evol.">
        <title>Pezizomycetes genomes reveal the molecular basis of ectomycorrhizal truffle lifestyle.</title>
        <authorList>
            <person name="Murat C."/>
            <person name="Payen T."/>
            <person name="Noel B."/>
            <person name="Kuo A."/>
            <person name="Morin E."/>
            <person name="Chen J."/>
            <person name="Kohler A."/>
            <person name="Krizsan K."/>
            <person name="Balestrini R."/>
            <person name="Da Silva C."/>
            <person name="Montanini B."/>
            <person name="Hainaut M."/>
            <person name="Levati E."/>
            <person name="Barry K.W."/>
            <person name="Belfiori B."/>
            <person name="Cichocki N."/>
            <person name="Clum A."/>
            <person name="Dockter R.B."/>
            <person name="Fauchery L."/>
            <person name="Guy J."/>
            <person name="Iotti M."/>
            <person name="Le Tacon F."/>
            <person name="Lindquist E.A."/>
            <person name="Lipzen A."/>
            <person name="Malagnac F."/>
            <person name="Mello A."/>
            <person name="Molinier V."/>
            <person name="Miyauchi S."/>
            <person name="Poulain J."/>
            <person name="Riccioni C."/>
            <person name="Rubini A."/>
            <person name="Sitrit Y."/>
            <person name="Splivallo R."/>
            <person name="Traeger S."/>
            <person name="Wang M."/>
            <person name="Zifcakova L."/>
            <person name="Wipf D."/>
            <person name="Zambonelli A."/>
            <person name="Paolocci F."/>
            <person name="Nowrousian M."/>
            <person name="Ottonello S."/>
            <person name="Baldrian P."/>
            <person name="Spatafora J.W."/>
            <person name="Henrissat B."/>
            <person name="Nagy L.G."/>
            <person name="Aury J.M."/>
            <person name="Wincker P."/>
            <person name="Grigoriev I.V."/>
            <person name="Bonfante P."/>
            <person name="Martin F.M."/>
        </authorList>
    </citation>
    <scope>NUCLEOTIDE SEQUENCE [LARGE SCALE GENOMIC DNA]</scope>
    <source>
        <strain evidence="2 3">RN42</strain>
    </source>
</reference>
<dbReference type="STRING" id="1160509.A0A3N4I9G3"/>
<dbReference type="PROSITE" id="PS50297">
    <property type="entry name" value="ANK_REP_REGION"/>
    <property type="match status" value="1"/>
</dbReference>
<proteinExistence type="predicted"/>
<sequence length="670" mass="75865">MQSAWAFFPWDINAAQEKIQRDFQSLQQEWHEGRNGPDPNTALRLSRCYLESYGTHFNLERAAFYLNAAAQSDVEARFMLDVLEEKIPEFRRSGLVIESPASMIVKRLLADKVEKTSIRRARKFASLNLLCLLASSVKIDGKTIRVGDEDAFCDLIRDRVGAGTEVERLLVTYRDINGLEHTSTMLEFCAMAGLHKVLETAVREIPTFSLSTQIPWWCRILVAACRYGQASVVRYLLQESLLSRAVNISTAFSREDVSPLHFLSAFEEDDIPGIAQVLADWGAPLDHIYRPLEGDGERTASFMRTVGTPLHAAIRSGCLEAVLALLQHGANPIIRCDSLGTEGLSAAQLATSLCQVQMVECFIFNIQKSEDMESTVEELIRGLFVFEENGRGKFDLLLLHGTVERAETAIRSTIRMLLTAVGTEELHGFEKAVLERAIANTRFCQVFTPKERDSAHLLTKVLHDEIPRLLGSVHAFTKNILQAELQIEEDVIGEWDMKLYGMPLEEALTFYLYDLYNSLLTWLTTITDEVSTFDEVEKRWRNINEIFSKINHDYGIALPSHSLPAGIVALRGMPSPDHLFPNDINRYPRSPLDLQLQPQFRGRIQRRMELEDAIRKLISAKGWDENVGLERKSLDVSRRIDLVVFSKEPPKPYEEFGSMAFTPVVRLISK</sequence>
<dbReference type="EMBL" id="ML119685">
    <property type="protein sequence ID" value="RPA80770.1"/>
    <property type="molecule type" value="Genomic_DNA"/>
</dbReference>
<accession>A0A3N4I9G3</accession>
<keyword evidence="1" id="KW-0040">ANK repeat</keyword>
<evidence type="ECO:0000256" key="1">
    <source>
        <dbReference type="PROSITE-ProRule" id="PRU00023"/>
    </source>
</evidence>
<feature type="repeat" description="ANK" evidence="1">
    <location>
        <begin position="305"/>
        <end position="337"/>
    </location>
</feature>
<dbReference type="OrthoDB" id="4062651at2759"/>
<dbReference type="AlphaFoldDB" id="A0A3N4I9G3"/>
<keyword evidence="3" id="KW-1185">Reference proteome</keyword>
<organism evidence="2 3">
    <name type="scientific">Ascobolus immersus RN42</name>
    <dbReference type="NCBI Taxonomy" id="1160509"/>
    <lineage>
        <taxon>Eukaryota</taxon>
        <taxon>Fungi</taxon>
        <taxon>Dikarya</taxon>
        <taxon>Ascomycota</taxon>
        <taxon>Pezizomycotina</taxon>
        <taxon>Pezizomycetes</taxon>
        <taxon>Pezizales</taxon>
        <taxon>Ascobolaceae</taxon>
        <taxon>Ascobolus</taxon>
    </lineage>
</organism>
<gene>
    <name evidence="2" type="ORF">BJ508DRAFT_125715</name>
</gene>
<dbReference type="SUPFAM" id="SSF48403">
    <property type="entry name" value="Ankyrin repeat"/>
    <property type="match status" value="1"/>
</dbReference>
<dbReference type="PROSITE" id="PS50088">
    <property type="entry name" value="ANK_REPEAT"/>
    <property type="match status" value="1"/>
</dbReference>
<dbReference type="Pfam" id="PF00023">
    <property type="entry name" value="Ank"/>
    <property type="match status" value="1"/>
</dbReference>
<dbReference type="InterPro" id="IPR036770">
    <property type="entry name" value="Ankyrin_rpt-contain_sf"/>
</dbReference>
<dbReference type="Gene3D" id="1.25.40.20">
    <property type="entry name" value="Ankyrin repeat-containing domain"/>
    <property type="match status" value="1"/>
</dbReference>
<evidence type="ECO:0000313" key="3">
    <source>
        <dbReference type="Proteomes" id="UP000275078"/>
    </source>
</evidence>